<dbReference type="Proteomes" id="UP000266841">
    <property type="component" value="Unassembled WGS sequence"/>
</dbReference>
<evidence type="ECO:0000313" key="2">
    <source>
        <dbReference type="EMBL" id="EJK69019.1"/>
    </source>
</evidence>
<dbReference type="EMBL" id="AGNL01010586">
    <property type="protein sequence ID" value="EJK69019.1"/>
    <property type="molecule type" value="Genomic_DNA"/>
</dbReference>
<accession>K0SVN5</accession>
<evidence type="ECO:0000256" key="1">
    <source>
        <dbReference type="SAM" id="MobiDB-lite"/>
    </source>
</evidence>
<dbReference type="AlphaFoldDB" id="K0SVN5"/>
<keyword evidence="3" id="KW-1185">Reference proteome</keyword>
<comment type="caution">
    <text evidence="2">The sequence shown here is derived from an EMBL/GenBank/DDBJ whole genome shotgun (WGS) entry which is preliminary data.</text>
</comment>
<proteinExistence type="predicted"/>
<name>K0SVN5_THAOC</name>
<gene>
    <name evidence="2" type="ORF">THAOC_09767</name>
</gene>
<feature type="region of interest" description="Disordered" evidence="1">
    <location>
        <begin position="1"/>
        <end position="29"/>
    </location>
</feature>
<sequence length="112" mass="12152">MLPSPPPPAAHALADAGTDTVMPDPSDADNVERLQDEIDESLENLLIFPTLKGLNRCADLMEEYFRLEMKVLTARGNDDATIVEGHERIRVITSATLGRGGRKDPFASCDSG</sequence>
<organism evidence="2 3">
    <name type="scientific">Thalassiosira oceanica</name>
    <name type="common">Marine diatom</name>
    <dbReference type="NCBI Taxonomy" id="159749"/>
    <lineage>
        <taxon>Eukaryota</taxon>
        <taxon>Sar</taxon>
        <taxon>Stramenopiles</taxon>
        <taxon>Ochrophyta</taxon>
        <taxon>Bacillariophyta</taxon>
        <taxon>Coscinodiscophyceae</taxon>
        <taxon>Thalassiosirophycidae</taxon>
        <taxon>Thalassiosirales</taxon>
        <taxon>Thalassiosiraceae</taxon>
        <taxon>Thalassiosira</taxon>
    </lineage>
</organism>
<protein>
    <submittedName>
        <fullName evidence="2">Uncharacterized protein</fullName>
    </submittedName>
</protein>
<evidence type="ECO:0000313" key="3">
    <source>
        <dbReference type="Proteomes" id="UP000266841"/>
    </source>
</evidence>
<reference evidence="2 3" key="1">
    <citation type="journal article" date="2012" name="Genome Biol.">
        <title>Genome and low-iron response of an oceanic diatom adapted to chronic iron limitation.</title>
        <authorList>
            <person name="Lommer M."/>
            <person name="Specht M."/>
            <person name="Roy A.S."/>
            <person name="Kraemer L."/>
            <person name="Andreson R."/>
            <person name="Gutowska M.A."/>
            <person name="Wolf J."/>
            <person name="Bergner S.V."/>
            <person name="Schilhabel M.B."/>
            <person name="Klostermeier U.C."/>
            <person name="Beiko R.G."/>
            <person name="Rosenstiel P."/>
            <person name="Hippler M."/>
            <person name="Laroche J."/>
        </authorList>
    </citation>
    <scope>NUCLEOTIDE SEQUENCE [LARGE SCALE GENOMIC DNA]</scope>
    <source>
        <strain evidence="2 3">CCMP1005</strain>
    </source>
</reference>